<evidence type="ECO:0000256" key="1">
    <source>
        <dbReference type="ARBA" id="ARBA00023125"/>
    </source>
</evidence>
<name>A0A7K3PVC7_9ACTN</name>
<proteinExistence type="predicted"/>
<dbReference type="GO" id="GO:0003677">
    <property type="term" value="F:DNA binding"/>
    <property type="evidence" value="ECO:0007669"/>
    <property type="project" value="UniProtKB-KW"/>
</dbReference>
<evidence type="ECO:0000313" key="3">
    <source>
        <dbReference type="Proteomes" id="UP000470446"/>
    </source>
</evidence>
<dbReference type="Proteomes" id="UP000470446">
    <property type="component" value="Unassembled WGS sequence"/>
</dbReference>
<protein>
    <recommendedName>
        <fullName evidence="4">Integrase SAM-like N-terminal domain-containing protein</fullName>
    </recommendedName>
</protein>
<dbReference type="EMBL" id="JAAGMA010000935">
    <property type="protein sequence ID" value="NEB13932.1"/>
    <property type="molecule type" value="Genomic_DNA"/>
</dbReference>
<sequence>MDSTLPAIPKQLARGMGTFAKACNGTQPTRCRHPYFFRYRDAAGKQREETGFRTQDAAKERLVEPDAAKADTPPSKAELIRDYGQMRFEGFVGDYMGRQRRLPYGTAYEYEHLARNHLIRELGSRRVETFSPMVVENFLATMERLATPGPTQYEAARAVVPCSGPGPGWTAMSQVACGS</sequence>
<dbReference type="Gene3D" id="1.10.150.130">
    <property type="match status" value="1"/>
</dbReference>
<gene>
    <name evidence="2" type="ORF">G3I32_34735</name>
</gene>
<organism evidence="2 3">
    <name type="scientific">Streptomyces coelicoflavus</name>
    <dbReference type="NCBI Taxonomy" id="285562"/>
    <lineage>
        <taxon>Bacteria</taxon>
        <taxon>Bacillati</taxon>
        <taxon>Actinomycetota</taxon>
        <taxon>Actinomycetes</taxon>
        <taxon>Kitasatosporales</taxon>
        <taxon>Streptomycetaceae</taxon>
        <taxon>Streptomyces</taxon>
    </lineage>
</organism>
<dbReference type="AlphaFoldDB" id="A0A7K3PVC7"/>
<dbReference type="RefSeq" id="WP_164249848.1">
    <property type="nucleotide sequence ID" value="NZ_JAAGMA010000935.1"/>
</dbReference>
<reference evidence="2 3" key="1">
    <citation type="submission" date="2020-01" db="EMBL/GenBank/DDBJ databases">
        <title>Insect and environment-associated Actinomycetes.</title>
        <authorList>
            <person name="Currrie C."/>
            <person name="Chevrette M."/>
            <person name="Carlson C."/>
            <person name="Stubbendieck R."/>
            <person name="Wendt-Pienkowski E."/>
        </authorList>
    </citation>
    <scope>NUCLEOTIDE SEQUENCE [LARGE SCALE GENOMIC DNA]</scope>
    <source>
        <strain evidence="2 3">SID14163</strain>
    </source>
</reference>
<keyword evidence="1" id="KW-0238">DNA-binding</keyword>
<accession>A0A7K3PVC7</accession>
<evidence type="ECO:0008006" key="4">
    <source>
        <dbReference type="Google" id="ProtNLM"/>
    </source>
</evidence>
<dbReference type="InterPro" id="IPR010998">
    <property type="entry name" value="Integrase_recombinase_N"/>
</dbReference>
<comment type="caution">
    <text evidence="2">The sequence shown here is derived from an EMBL/GenBank/DDBJ whole genome shotgun (WGS) entry which is preliminary data.</text>
</comment>
<evidence type="ECO:0000313" key="2">
    <source>
        <dbReference type="EMBL" id="NEB13932.1"/>
    </source>
</evidence>